<comment type="caution">
    <text evidence="6">The sequence shown here is derived from an EMBL/GenBank/DDBJ whole genome shotgun (WGS) entry which is preliminary data.</text>
</comment>
<dbReference type="SMART" id="SM00100">
    <property type="entry name" value="cNMP"/>
    <property type="match status" value="1"/>
</dbReference>
<keyword evidence="1" id="KW-0805">Transcription regulation</keyword>
<feature type="domain" description="Cyclic nucleotide-binding" evidence="4">
    <location>
        <begin position="15"/>
        <end position="135"/>
    </location>
</feature>
<evidence type="ECO:0000259" key="5">
    <source>
        <dbReference type="PROSITE" id="PS51063"/>
    </source>
</evidence>
<evidence type="ECO:0000256" key="1">
    <source>
        <dbReference type="ARBA" id="ARBA00023015"/>
    </source>
</evidence>
<evidence type="ECO:0000313" key="7">
    <source>
        <dbReference type="Proteomes" id="UP001169027"/>
    </source>
</evidence>
<dbReference type="InterPro" id="IPR000595">
    <property type="entry name" value="cNMP-bd_dom"/>
</dbReference>
<dbReference type="Gene3D" id="1.10.10.10">
    <property type="entry name" value="Winged helix-like DNA-binding domain superfamily/Winged helix DNA-binding domain"/>
    <property type="match status" value="1"/>
</dbReference>
<dbReference type="PROSITE" id="PS51063">
    <property type="entry name" value="HTH_CRP_2"/>
    <property type="match status" value="1"/>
</dbReference>
<reference evidence="6" key="1">
    <citation type="submission" date="2023-06" db="EMBL/GenBank/DDBJ databases">
        <authorList>
            <person name="Jiang Y."/>
            <person name="Liu Q."/>
        </authorList>
    </citation>
    <scope>NUCLEOTIDE SEQUENCE</scope>
    <source>
        <strain evidence="6">CGMCC 1.12090</strain>
    </source>
</reference>
<gene>
    <name evidence="6" type="ORF">Q2T77_16310</name>
</gene>
<dbReference type="RefSeq" id="WP_301810867.1">
    <property type="nucleotide sequence ID" value="NZ_JAUJZH010000010.1"/>
</dbReference>
<dbReference type="InterPro" id="IPR036390">
    <property type="entry name" value="WH_DNA-bd_sf"/>
</dbReference>
<dbReference type="InterPro" id="IPR018490">
    <property type="entry name" value="cNMP-bd_dom_sf"/>
</dbReference>
<accession>A0ABT8S4X4</accession>
<dbReference type="SUPFAM" id="SSF51206">
    <property type="entry name" value="cAMP-binding domain-like"/>
    <property type="match status" value="1"/>
</dbReference>
<dbReference type="SMART" id="SM00419">
    <property type="entry name" value="HTH_CRP"/>
    <property type="match status" value="1"/>
</dbReference>
<feature type="domain" description="HTH crp-type" evidence="5">
    <location>
        <begin position="149"/>
        <end position="219"/>
    </location>
</feature>
<dbReference type="SUPFAM" id="SSF46785">
    <property type="entry name" value="Winged helix' DNA-binding domain"/>
    <property type="match status" value="1"/>
</dbReference>
<dbReference type="Gene3D" id="2.60.120.10">
    <property type="entry name" value="Jelly Rolls"/>
    <property type="match status" value="1"/>
</dbReference>
<evidence type="ECO:0000256" key="2">
    <source>
        <dbReference type="ARBA" id="ARBA00023125"/>
    </source>
</evidence>
<sequence>MKFAHTIGLIENLPLFQGLDAALVEKIAKAARVMRVLKRDIVYRKGDVCDGFYLVSYGRIRLSLFSSQGLEKPIQIAGMGNSFGDATMLQELAHYTTGIAVEDSGLVYVPKDVVTELLQSDGRLAMRMLANLAYRLHLMVDDIDDFLLQPPAARLATYLLRLIPPRSIETRNVQLFLHKHLMAAQLNLKPETLSRYFREFCSQGLIELDGSRITILSVDRLCQYVSSENMKGVAGKRKHKLL</sequence>
<evidence type="ECO:0000313" key="6">
    <source>
        <dbReference type="EMBL" id="MDO1533855.1"/>
    </source>
</evidence>
<organism evidence="6 7">
    <name type="scientific">Variovorax ginsengisoli</name>
    <dbReference type="NCBI Taxonomy" id="363844"/>
    <lineage>
        <taxon>Bacteria</taxon>
        <taxon>Pseudomonadati</taxon>
        <taxon>Pseudomonadota</taxon>
        <taxon>Betaproteobacteria</taxon>
        <taxon>Burkholderiales</taxon>
        <taxon>Comamonadaceae</taxon>
        <taxon>Variovorax</taxon>
    </lineage>
</organism>
<dbReference type="Pfam" id="PF00027">
    <property type="entry name" value="cNMP_binding"/>
    <property type="match status" value="1"/>
</dbReference>
<name>A0ABT8S4X4_9BURK</name>
<keyword evidence="3" id="KW-0804">Transcription</keyword>
<dbReference type="InterPro" id="IPR014710">
    <property type="entry name" value="RmlC-like_jellyroll"/>
</dbReference>
<dbReference type="EMBL" id="JAUKVY010000010">
    <property type="protein sequence ID" value="MDO1533855.1"/>
    <property type="molecule type" value="Genomic_DNA"/>
</dbReference>
<proteinExistence type="predicted"/>
<dbReference type="InterPro" id="IPR012318">
    <property type="entry name" value="HTH_CRP"/>
</dbReference>
<dbReference type="Proteomes" id="UP001169027">
    <property type="component" value="Unassembled WGS sequence"/>
</dbReference>
<dbReference type="Pfam" id="PF13545">
    <property type="entry name" value="HTH_Crp_2"/>
    <property type="match status" value="1"/>
</dbReference>
<dbReference type="InterPro" id="IPR036388">
    <property type="entry name" value="WH-like_DNA-bd_sf"/>
</dbReference>
<keyword evidence="7" id="KW-1185">Reference proteome</keyword>
<evidence type="ECO:0000256" key="3">
    <source>
        <dbReference type="ARBA" id="ARBA00023163"/>
    </source>
</evidence>
<evidence type="ECO:0000259" key="4">
    <source>
        <dbReference type="PROSITE" id="PS50042"/>
    </source>
</evidence>
<dbReference type="InterPro" id="IPR050397">
    <property type="entry name" value="Env_Response_Regulators"/>
</dbReference>
<dbReference type="PANTHER" id="PTHR24567">
    <property type="entry name" value="CRP FAMILY TRANSCRIPTIONAL REGULATORY PROTEIN"/>
    <property type="match status" value="1"/>
</dbReference>
<dbReference type="PANTHER" id="PTHR24567:SF74">
    <property type="entry name" value="HTH-TYPE TRANSCRIPTIONAL REGULATOR ARCR"/>
    <property type="match status" value="1"/>
</dbReference>
<keyword evidence="2" id="KW-0238">DNA-binding</keyword>
<dbReference type="PROSITE" id="PS50042">
    <property type="entry name" value="CNMP_BINDING_3"/>
    <property type="match status" value="1"/>
</dbReference>
<protein>
    <submittedName>
        <fullName evidence="6">Crp/Fnr family transcriptional regulator</fullName>
    </submittedName>
</protein>
<dbReference type="CDD" id="cd00038">
    <property type="entry name" value="CAP_ED"/>
    <property type="match status" value="1"/>
</dbReference>